<dbReference type="Proteomes" id="UP001059971">
    <property type="component" value="Chromosome 1"/>
</dbReference>
<dbReference type="Pfam" id="PF13274">
    <property type="entry name" value="SocA_Panacea"/>
    <property type="match status" value="1"/>
</dbReference>
<dbReference type="EMBL" id="AP018817">
    <property type="protein sequence ID" value="BBF68229.1"/>
    <property type="molecule type" value="Genomic_DNA"/>
</dbReference>
<evidence type="ECO:0000313" key="3">
    <source>
        <dbReference type="Proteomes" id="UP001059971"/>
    </source>
</evidence>
<keyword evidence="3" id="KW-1185">Reference proteome</keyword>
<proteinExistence type="predicted"/>
<accession>A0ABM7FXF7</accession>
<evidence type="ECO:0000313" key="2">
    <source>
        <dbReference type="EMBL" id="BBF68229.1"/>
    </source>
</evidence>
<sequence>MDTIMQFDRDKMRAVILRACHSCNVEDLGAVKLNKVLYYFDMISYAHHRYSVTGAVYRKRPNGPTSDQLLFLLRDMARDGEMEIRTVDYFGYLKKEYHAKVAEPEHILNNAERALLDDVLDFVCNQNTAKSISEYSHKLPWEMAEMGGVIGYETAMLLFPSQPSPEAFDLAARGMTEVEATQSKRGPVAMSSIGDFRSRLLSATGQH</sequence>
<feature type="domain" description="Antitoxin SocA-like Panacea" evidence="1">
    <location>
        <begin position="33"/>
        <end position="141"/>
    </location>
</feature>
<name>A0ABM7FXF7_9SPHN</name>
<reference evidence="2" key="1">
    <citation type="submission" date="2018-07" db="EMBL/GenBank/DDBJ databases">
        <title>Complete genome sequence of Sphingomonas bisphenolicum strain AO1, a bisphenol A degradative bacterium isolated from Japanese farm field.</title>
        <authorList>
            <person name="Murakami M."/>
            <person name="Koh M."/>
            <person name="Koba S."/>
            <person name="Matsumura Y."/>
        </authorList>
    </citation>
    <scope>NUCLEOTIDE SEQUENCE</scope>
    <source>
        <strain evidence="2">AO1</strain>
    </source>
</reference>
<protein>
    <recommendedName>
        <fullName evidence="1">Antitoxin SocA-like Panacea domain-containing protein</fullName>
    </recommendedName>
</protein>
<evidence type="ECO:0000259" key="1">
    <source>
        <dbReference type="Pfam" id="PF13274"/>
    </source>
</evidence>
<gene>
    <name evidence="2" type="ORF">SBA_ch1_04290</name>
</gene>
<organism evidence="2 3">
    <name type="scientific">Sphingomonas bisphenolicum</name>
    <dbReference type="NCBI Taxonomy" id="296544"/>
    <lineage>
        <taxon>Bacteria</taxon>
        <taxon>Pseudomonadati</taxon>
        <taxon>Pseudomonadota</taxon>
        <taxon>Alphaproteobacteria</taxon>
        <taxon>Sphingomonadales</taxon>
        <taxon>Sphingomonadaceae</taxon>
        <taxon>Sphingomonas</taxon>
    </lineage>
</organism>
<dbReference type="InterPro" id="IPR025272">
    <property type="entry name" value="SocA_Panacea"/>
</dbReference>